<comment type="caution">
    <text evidence="2">The sequence shown here is derived from an EMBL/GenBank/DDBJ whole genome shotgun (WGS) entry which is preliminary data.</text>
</comment>
<protein>
    <submittedName>
        <fullName evidence="2">Uncharacterized protein</fullName>
    </submittedName>
</protein>
<reference evidence="2" key="1">
    <citation type="submission" date="2021-01" db="EMBL/GenBank/DDBJ databases">
        <authorList>
            <consortium name="Genoscope - CEA"/>
            <person name="William W."/>
        </authorList>
    </citation>
    <scope>NUCLEOTIDE SEQUENCE</scope>
</reference>
<dbReference type="AlphaFoldDB" id="A0A8S1SJM2"/>
<accession>A0A8S1SJM2</accession>
<evidence type="ECO:0000256" key="1">
    <source>
        <dbReference type="SAM" id="Coils"/>
    </source>
</evidence>
<sequence length="311" mass="37721">MEDKGKKNISVELKDKKRNKKKDILIRIDELFHQIKENHQKEQEIESMFPIINNVQRRQFQYSKYRTEVLTCNKDNLILTKVLSSMPLYKQEKIYEFKKKGLKDFADKQFQKIRIKPLPQTILKQMGDSLVQQQTKIINEQRFQTENSIIYHNDSDKLTKSNLRMRNPDETLSFLKNNFGVFVNTSQKYRLRGRKELEQEEKQIERERRKFYNVKDKLEIYYTNIDTQISQKNKYEDPIKLYQTSPMIENTKSEEVSPTVDKEVRNNIFNRNLYYIDHYNSIKLGYKNEREKNMRSTNQKYNMNIMNDTYD</sequence>
<dbReference type="Proteomes" id="UP000689195">
    <property type="component" value="Unassembled WGS sequence"/>
</dbReference>
<feature type="coiled-coil region" evidence="1">
    <location>
        <begin position="190"/>
        <end position="217"/>
    </location>
</feature>
<evidence type="ECO:0000313" key="2">
    <source>
        <dbReference type="EMBL" id="CAD8139567.1"/>
    </source>
</evidence>
<keyword evidence="3" id="KW-1185">Reference proteome</keyword>
<dbReference type="EMBL" id="CAJJDO010000008">
    <property type="protein sequence ID" value="CAD8139567.1"/>
    <property type="molecule type" value="Genomic_DNA"/>
</dbReference>
<gene>
    <name evidence="2" type="ORF">PPENT_87.1.T0080163</name>
</gene>
<keyword evidence="1" id="KW-0175">Coiled coil</keyword>
<name>A0A8S1SJM2_9CILI</name>
<proteinExistence type="predicted"/>
<evidence type="ECO:0000313" key="3">
    <source>
        <dbReference type="Proteomes" id="UP000689195"/>
    </source>
</evidence>
<dbReference type="OrthoDB" id="10497217at2759"/>
<organism evidence="2 3">
    <name type="scientific">Paramecium pentaurelia</name>
    <dbReference type="NCBI Taxonomy" id="43138"/>
    <lineage>
        <taxon>Eukaryota</taxon>
        <taxon>Sar</taxon>
        <taxon>Alveolata</taxon>
        <taxon>Ciliophora</taxon>
        <taxon>Intramacronucleata</taxon>
        <taxon>Oligohymenophorea</taxon>
        <taxon>Peniculida</taxon>
        <taxon>Parameciidae</taxon>
        <taxon>Paramecium</taxon>
    </lineage>
</organism>